<keyword evidence="6" id="KW-1133">Transmembrane helix</keyword>
<evidence type="ECO:0000256" key="4">
    <source>
        <dbReference type="ARBA" id="ARBA00022679"/>
    </source>
</evidence>
<dbReference type="Gene3D" id="3.90.550.10">
    <property type="entry name" value="Spore Coat Polysaccharide Biosynthesis Protein SpsA, Chain A"/>
    <property type="match status" value="1"/>
</dbReference>
<evidence type="ECO:0000313" key="9">
    <source>
        <dbReference type="Proteomes" id="UP000034785"/>
    </source>
</evidence>
<dbReference type="Proteomes" id="UP000034785">
    <property type="component" value="Unassembled WGS sequence"/>
</dbReference>
<keyword evidence="4 8" id="KW-0808">Transferase</keyword>
<comment type="caution">
    <text evidence="8">The sequence shown here is derived from an EMBL/GenBank/DDBJ whole genome shotgun (WGS) entry which is preliminary data.</text>
</comment>
<comment type="subcellular location">
    <subcellularLocation>
        <location evidence="1">Cell membrane</location>
    </subcellularLocation>
</comment>
<dbReference type="Pfam" id="PF13641">
    <property type="entry name" value="Glyco_tranf_2_3"/>
    <property type="match status" value="1"/>
</dbReference>
<dbReference type="NCBIfam" id="TIGR03804">
    <property type="entry name" value="para_beta_helix"/>
    <property type="match status" value="2"/>
</dbReference>
<feature type="transmembrane region" description="Helical" evidence="6">
    <location>
        <begin position="15"/>
        <end position="35"/>
    </location>
</feature>
<dbReference type="InterPro" id="IPR011050">
    <property type="entry name" value="Pectin_lyase_fold/virulence"/>
</dbReference>
<feature type="transmembrane region" description="Helical" evidence="6">
    <location>
        <begin position="404"/>
        <end position="428"/>
    </location>
</feature>
<dbReference type="EMBL" id="LCEJ01000062">
    <property type="protein sequence ID" value="KKS69174.1"/>
    <property type="molecule type" value="Genomic_DNA"/>
</dbReference>
<dbReference type="InterPro" id="IPR036779">
    <property type="entry name" value="LysM_dom_sf"/>
</dbReference>
<organism evidence="8 9">
    <name type="scientific">Candidatus Daviesbacteria bacterium GW2011_GWA2_42_7</name>
    <dbReference type="NCBI Taxonomy" id="1618425"/>
    <lineage>
        <taxon>Bacteria</taxon>
        <taxon>Candidatus Daviesiibacteriota</taxon>
    </lineage>
</organism>
<dbReference type="Gene3D" id="3.10.350.10">
    <property type="entry name" value="LysM domain"/>
    <property type="match status" value="1"/>
</dbReference>
<evidence type="ECO:0000256" key="5">
    <source>
        <dbReference type="ARBA" id="ARBA00023136"/>
    </source>
</evidence>
<dbReference type="InterPro" id="IPR012334">
    <property type="entry name" value="Pectin_lyas_fold"/>
</dbReference>
<dbReference type="GO" id="GO:0085029">
    <property type="term" value="P:extracellular matrix assembly"/>
    <property type="evidence" value="ECO:0007669"/>
    <property type="project" value="TreeGrafter"/>
</dbReference>
<dbReference type="Pfam" id="PF13229">
    <property type="entry name" value="Beta_helix"/>
    <property type="match status" value="1"/>
</dbReference>
<keyword evidence="5 6" id="KW-0472">Membrane</keyword>
<evidence type="ECO:0000259" key="7">
    <source>
        <dbReference type="PROSITE" id="PS51782"/>
    </source>
</evidence>
<dbReference type="PANTHER" id="PTHR22913">
    <property type="entry name" value="HYALURONAN SYNTHASE"/>
    <property type="match status" value="1"/>
</dbReference>
<feature type="transmembrane region" description="Helical" evidence="6">
    <location>
        <begin position="362"/>
        <end position="383"/>
    </location>
</feature>
<reference evidence="8 9" key="1">
    <citation type="journal article" date="2015" name="Nature">
        <title>rRNA introns, odd ribosomes, and small enigmatic genomes across a large radiation of phyla.</title>
        <authorList>
            <person name="Brown C.T."/>
            <person name="Hug L.A."/>
            <person name="Thomas B.C."/>
            <person name="Sharon I."/>
            <person name="Castelle C.J."/>
            <person name="Singh A."/>
            <person name="Wilkins M.J."/>
            <person name="Williams K.H."/>
            <person name="Banfield J.F."/>
        </authorList>
    </citation>
    <scope>NUCLEOTIDE SEQUENCE [LARGE SCALE GENOMIC DNA]</scope>
</reference>
<dbReference type="AlphaFoldDB" id="A0A0G1B7I8"/>
<name>A0A0G1B7I8_9BACT</name>
<dbReference type="SMART" id="SM00710">
    <property type="entry name" value="PbH1"/>
    <property type="match status" value="8"/>
</dbReference>
<dbReference type="GO" id="GO:0005886">
    <property type="term" value="C:plasma membrane"/>
    <property type="evidence" value="ECO:0007669"/>
    <property type="project" value="UniProtKB-SubCell"/>
</dbReference>
<dbReference type="InterPro" id="IPR007742">
    <property type="entry name" value="NosD_dom"/>
</dbReference>
<keyword evidence="6" id="KW-0812">Transmembrane</keyword>
<protein>
    <submittedName>
        <fullName evidence="8">Glycosyl transferase family 2</fullName>
    </submittedName>
</protein>
<dbReference type="SMART" id="SM00257">
    <property type="entry name" value="LysM"/>
    <property type="match status" value="1"/>
</dbReference>
<dbReference type="SUPFAM" id="SSF54106">
    <property type="entry name" value="LysM domain"/>
    <property type="match status" value="1"/>
</dbReference>
<evidence type="ECO:0000256" key="6">
    <source>
        <dbReference type="SAM" id="Phobius"/>
    </source>
</evidence>
<dbReference type="InterPro" id="IPR039448">
    <property type="entry name" value="Beta_helix"/>
</dbReference>
<dbReference type="PROSITE" id="PS51782">
    <property type="entry name" value="LYSM"/>
    <property type="match status" value="1"/>
</dbReference>
<dbReference type="InterPro" id="IPR018392">
    <property type="entry name" value="LysM"/>
</dbReference>
<dbReference type="SUPFAM" id="SSF53448">
    <property type="entry name" value="Nucleotide-diphospho-sugar transferases"/>
    <property type="match status" value="1"/>
</dbReference>
<feature type="domain" description="LysM" evidence="7">
    <location>
        <begin position="476"/>
        <end position="522"/>
    </location>
</feature>
<evidence type="ECO:0000256" key="1">
    <source>
        <dbReference type="ARBA" id="ARBA00004236"/>
    </source>
</evidence>
<evidence type="ECO:0000256" key="2">
    <source>
        <dbReference type="ARBA" id="ARBA00022475"/>
    </source>
</evidence>
<keyword evidence="2" id="KW-1003">Cell membrane</keyword>
<dbReference type="GO" id="GO:0050501">
    <property type="term" value="F:hyaluronan synthase activity"/>
    <property type="evidence" value="ECO:0007669"/>
    <property type="project" value="TreeGrafter"/>
</dbReference>
<accession>A0A0G1B7I8</accession>
<dbReference type="InterPro" id="IPR006626">
    <property type="entry name" value="PbH1"/>
</dbReference>
<dbReference type="Gene3D" id="2.160.20.10">
    <property type="entry name" value="Single-stranded right-handed beta-helix, Pectin lyase-like"/>
    <property type="match status" value="1"/>
</dbReference>
<dbReference type="Pfam" id="PF01476">
    <property type="entry name" value="LysM"/>
    <property type="match status" value="1"/>
</dbReference>
<sequence>MQRDILYFIWQYADLHAFIIPLGIIGLWRWSVWLLKELIALRYRPTESQYKGAVTIITPVYNEDPGVFKQALYSWKKNKPSEIIAVIDYTDLACIKVFKMFARANKRAILIITKAQGKRPALAKGIKKAKSEILALVDSDTIWASDVIKNGLPPFVDNKVAGVGTYQSVFNPKTLAQRIFDTQLDLRYCDDMAFLGASGDALICLSGRTAFYRRKVILPMLPDLVNETFMGQLVISGDDKRLTYLVLAHGWKVRYQSNSHVYTPGMRDLSSYFKQRLRWTRNSLRADLRALKEGWVFKHKALVFFQLDKIAQAIVVILSPIYFFVALLTGVWQLALLILLWWSVSRLIKMSPHLRRRPGDIVILPIFIVYSFLTAVIKVYAIFTLNNQGWITRWDKERLQSFTFFKLAPAYAGTLGIILLLSVGVFLFKQYTFFIPQEEHRKLVAAMLPTTSTIALANQTSVLGAKIVKQKELLVKKYVMRDGDTLASVAQKYDVTIDNLLHANASRITNWNTLEPGFILSIPGKDMVLSPQRFNYQRIYKDNLGITYDSTSNTITVSGRGIILTLADIKNSVGKERLEEVKPGVWYLKSNLSLRSGVTLNLDKNEATWIKMASSKKGFVFLQAFNAAIYINGVKITSWDEKQNDFDREIKDGRSYIMVKDNSRMDLYSADIGYLGYARTPDLNASPYGIAWKMSKGKLLNTLLTGEVINSRFHNNYFGAYTFGATGMVWRGNKLYDNVRYGLDPHDDSNGFLVENNVAYNNGAHGIIFSKRCMYNTIRNNYSYNNKLHGIMLHEKSDNNIIENNIFEGNMNGIALWRASNNIVRNNIIRNNKHGIRVTVESRENIIEYNRITGSRLYGIYLYEDADKNIIQENIALGNDSAIYIKTKENIISRNTLENNRIGVYFLEKAGNNIVSENKILYNTSYGIYTKTNSGLSNPTASNVLYRNRKDIVARKSKTLIDHQN</sequence>
<gene>
    <name evidence="8" type="ORF">UV41_C0062G0001</name>
</gene>
<dbReference type="InterPro" id="IPR029044">
    <property type="entry name" value="Nucleotide-diphossugar_trans"/>
</dbReference>
<evidence type="ECO:0000313" key="8">
    <source>
        <dbReference type="EMBL" id="KKS69174.1"/>
    </source>
</evidence>
<proteinExistence type="predicted"/>
<dbReference type="GO" id="GO:0030213">
    <property type="term" value="P:hyaluronan biosynthetic process"/>
    <property type="evidence" value="ECO:0007669"/>
    <property type="project" value="TreeGrafter"/>
</dbReference>
<dbReference type="Pfam" id="PF05048">
    <property type="entry name" value="NosD"/>
    <property type="match status" value="1"/>
</dbReference>
<dbReference type="SUPFAM" id="SSF51126">
    <property type="entry name" value="Pectin lyase-like"/>
    <property type="match status" value="2"/>
</dbReference>
<dbReference type="InterPro" id="IPR022441">
    <property type="entry name" value="Para_beta_helix_rpt-2"/>
</dbReference>
<dbReference type="CDD" id="cd00118">
    <property type="entry name" value="LysM"/>
    <property type="match status" value="1"/>
</dbReference>
<feature type="transmembrane region" description="Helical" evidence="6">
    <location>
        <begin position="314"/>
        <end position="342"/>
    </location>
</feature>
<keyword evidence="3" id="KW-0328">Glycosyltransferase</keyword>
<evidence type="ECO:0000256" key="3">
    <source>
        <dbReference type="ARBA" id="ARBA00022676"/>
    </source>
</evidence>
<dbReference type="PANTHER" id="PTHR22913:SF12">
    <property type="entry name" value="MANNURONAN SYNTHASE"/>
    <property type="match status" value="1"/>
</dbReference>